<dbReference type="EMBL" id="JAUFQS010000035">
    <property type="protein sequence ID" value="MDN3689495.1"/>
    <property type="molecule type" value="Genomic_DNA"/>
</dbReference>
<sequence length="313" mass="36052">MNYRFGLILIISSCLSACFPSENNTLTFMAVGDMPYHLPEDFERFDRLIQRINTANPDFSLHVGDIKSGGTPCSDAYFTTIKGYFDQFEQPLIYTPGDNEWTDCHREACGGYDPEERLDKLRQLFYSTDQSQGKNPMTLQRQNSWEGFEKFPENARWQQAAITFGTFHVIGSNNNFKLDSAALNDEFYERELANNFWLKQLFEQARETQSRGIVLVLHAGLDYQARNERNGHASFVQLLREQVLDFGKPVLLLYGDHHRFMVDQPLRDSIGKTITNFTAVQVFGDRDMHAVRVVVSPENPNLFLIDPFYVAEN</sequence>
<dbReference type="Proteomes" id="UP001236663">
    <property type="component" value="Unassembled WGS sequence"/>
</dbReference>
<dbReference type="Pfam" id="PF00149">
    <property type="entry name" value="Metallophos"/>
    <property type="match status" value="1"/>
</dbReference>
<dbReference type="InterPro" id="IPR029052">
    <property type="entry name" value="Metallo-depent_PP-like"/>
</dbReference>
<organism evidence="3 4">
    <name type="scientific">Cyclobacterium jeungdonense</name>
    <dbReference type="NCBI Taxonomy" id="708087"/>
    <lineage>
        <taxon>Bacteria</taxon>
        <taxon>Pseudomonadati</taxon>
        <taxon>Bacteroidota</taxon>
        <taxon>Cytophagia</taxon>
        <taxon>Cytophagales</taxon>
        <taxon>Cyclobacteriaceae</taxon>
        <taxon>Cyclobacterium</taxon>
    </lineage>
</organism>
<proteinExistence type="predicted"/>
<evidence type="ECO:0000256" key="1">
    <source>
        <dbReference type="SAM" id="SignalP"/>
    </source>
</evidence>
<evidence type="ECO:0000313" key="4">
    <source>
        <dbReference type="Proteomes" id="UP001236663"/>
    </source>
</evidence>
<reference evidence="4" key="1">
    <citation type="journal article" date="2019" name="Int. J. Syst. Evol. Microbiol.">
        <title>The Global Catalogue of Microorganisms (GCM) 10K type strain sequencing project: providing services to taxonomists for standard genome sequencing and annotation.</title>
        <authorList>
            <consortium name="The Broad Institute Genomics Platform"/>
            <consortium name="The Broad Institute Genome Sequencing Center for Infectious Disease"/>
            <person name="Wu L."/>
            <person name="Ma J."/>
        </authorList>
    </citation>
    <scope>NUCLEOTIDE SEQUENCE [LARGE SCALE GENOMIC DNA]</scope>
    <source>
        <strain evidence="4">CECT 7706</strain>
    </source>
</reference>
<protein>
    <submittedName>
        <fullName evidence="3">Metallophosphoesterase</fullName>
    </submittedName>
</protein>
<dbReference type="SUPFAM" id="SSF56300">
    <property type="entry name" value="Metallo-dependent phosphatases"/>
    <property type="match status" value="1"/>
</dbReference>
<dbReference type="RefSeq" id="WP_163385858.1">
    <property type="nucleotide sequence ID" value="NZ_JAUFQS010000035.1"/>
</dbReference>
<dbReference type="InterPro" id="IPR004843">
    <property type="entry name" value="Calcineurin-like_PHP"/>
</dbReference>
<feature type="chain" id="PRO_5047177941" evidence="1">
    <location>
        <begin position="18"/>
        <end position="313"/>
    </location>
</feature>
<evidence type="ECO:0000259" key="2">
    <source>
        <dbReference type="Pfam" id="PF00149"/>
    </source>
</evidence>
<dbReference type="Gene3D" id="3.60.21.10">
    <property type="match status" value="1"/>
</dbReference>
<name>A0ABT8CAE1_9BACT</name>
<comment type="caution">
    <text evidence="3">The sequence shown here is derived from an EMBL/GenBank/DDBJ whole genome shotgun (WGS) entry which is preliminary data.</text>
</comment>
<gene>
    <name evidence="3" type="ORF">QWZ15_16830</name>
</gene>
<accession>A0ABT8CAE1</accession>
<feature type="domain" description="Calcineurin-like phosphoesterase" evidence="2">
    <location>
        <begin position="27"/>
        <end position="259"/>
    </location>
</feature>
<evidence type="ECO:0000313" key="3">
    <source>
        <dbReference type="EMBL" id="MDN3689495.1"/>
    </source>
</evidence>
<keyword evidence="1" id="KW-0732">Signal</keyword>
<keyword evidence="4" id="KW-1185">Reference proteome</keyword>
<feature type="signal peptide" evidence="1">
    <location>
        <begin position="1"/>
        <end position="17"/>
    </location>
</feature>